<proteinExistence type="predicted"/>
<evidence type="ECO:0000313" key="1">
    <source>
        <dbReference type="EMBL" id="MBE1505833.1"/>
    </source>
</evidence>
<accession>A0ABR9IRK8</accession>
<reference evidence="1 2" key="1">
    <citation type="submission" date="2020-10" db="EMBL/GenBank/DDBJ databases">
        <title>Sequencing the genomes of 1000 actinobacteria strains.</title>
        <authorList>
            <person name="Klenk H.-P."/>
        </authorList>
    </citation>
    <scope>NUCLEOTIDE SEQUENCE [LARGE SCALE GENOMIC DNA]</scope>
    <source>
        <strain evidence="1 2">DSM 7307</strain>
    </source>
</reference>
<gene>
    <name evidence="1" type="ORF">H4W29_003014</name>
</gene>
<dbReference type="EMBL" id="JADBEC010000001">
    <property type="protein sequence ID" value="MBE1505833.1"/>
    <property type="molecule type" value="Genomic_DNA"/>
</dbReference>
<evidence type="ECO:0008006" key="3">
    <source>
        <dbReference type="Google" id="ProtNLM"/>
    </source>
</evidence>
<sequence>MSNSFRGRLVIEAMARIGSDRGALMVAQAAPGLNFLHARLWSGRGVRHARWVFPRESSSHFSFVQAFVVSLIHQLHEPAWNFCQWNFMVNSLLKALAL</sequence>
<protein>
    <recommendedName>
        <fullName evidence="3">Transposase</fullName>
    </recommendedName>
</protein>
<evidence type="ECO:0000313" key="2">
    <source>
        <dbReference type="Proteomes" id="UP000620262"/>
    </source>
</evidence>
<comment type="caution">
    <text evidence="1">The sequence shown here is derived from an EMBL/GenBank/DDBJ whole genome shotgun (WGS) entry which is preliminary data.</text>
</comment>
<dbReference type="Proteomes" id="UP000620262">
    <property type="component" value="Unassembled WGS sequence"/>
</dbReference>
<keyword evidence="2" id="KW-1185">Reference proteome</keyword>
<dbReference type="RefSeq" id="WP_192729627.1">
    <property type="nucleotide sequence ID" value="NZ_BAAAVL010000005.1"/>
</dbReference>
<organism evidence="1 2">
    <name type="scientific">Rhizobium viscosum</name>
    <name type="common">Arthrobacter viscosus</name>
    <dbReference type="NCBI Taxonomy" id="1673"/>
    <lineage>
        <taxon>Bacteria</taxon>
        <taxon>Pseudomonadati</taxon>
        <taxon>Pseudomonadota</taxon>
        <taxon>Alphaproteobacteria</taxon>
        <taxon>Hyphomicrobiales</taxon>
        <taxon>Rhizobiaceae</taxon>
        <taxon>Rhizobium/Agrobacterium group</taxon>
        <taxon>Rhizobium</taxon>
    </lineage>
</organism>
<name>A0ABR9IRK8_RHIVS</name>